<protein>
    <submittedName>
        <fullName evidence="1">Uncharacterized protein</fullName>
    </submittedName>
</protein>
<evidence type="ECO:0000313" key="2">
    <source>
        <dbReference type="Proteomes" id="UP000266327"/>
    </source>
</evidence>
<comment type="caution">
    <text evidence="1">The sequence shown here is derived from an EMBL/GenBank/DDBJ whole genome shotgun (WGS) entry which is preliminary data.</text>
</comment>
<accession>A0A3A3G307</accession>
<dbReference type="InterPro" id="IPR019238">
    <property type="entry name" value="AbiEi_2"/>
</dbReference>
<dbReference type="RefSeq" id="WP_119786378.1">
    <property type="nucleotide sequence ID" value="NZ_QYUQ01000002.1"/>
</dbReference>
<dbReference type="Proteomes" id="UP000266327">
    <property type="component" value="Unassembled WGS sequence"/>
</dbReference>
<gene>
    <name evidence="1" type="ORF">D3878_15890</name>
</gene>
<keyword evidence="2" id="KW-1185">Reference proteome</keyword>
<proteinExistence type="predicted"/>
<name>A0A3A3G307_9BURK</name>
<organism evidence="1 2">
    <name type="scientific">Noviherbaspirillum sedimenti</name>
    <dbReference type="NCBI Taxonomy" id="2320865"/>
    <lineage>
        <taxon>Bacteria</taxon>
        <taxon>Pseudomonadati</taxon>
        <taxon>Pseudomonadota</taxon>
        <taxon>Betaproteobacteria</taxon>
        <taxon>Burkholderiales</taxon>
        <taxon>Oxalobacteraceae</taxon>
        <taxon>Noviherbaspirillum</taxon>
    </lineage>
</organism>
<reference evidence="2" key="1">
    <citation type="submission" date="2018-09" db="EMBL/GenBank/DDBJ databases">
        <authorList>
            <person name="Zhu H."/>
        </authorList>
    </citation>
    <scope>NUCLEOTIDE SEQUENCE [LARGE SCALE GENOMIC DNA]</scope>
    <source>
        <strain evidence="2">K1S02-23</strain>
    </source>
</reference>
<sequence>MDKLPAADDTLLNAALDAVRGLGVAAQIVQQQTQPGGVHADALVRIHHGAGQGLYAAEVKRALRPATLGVTILQLERLGQQALLVTDYVTPALADELKDRRIAFLDAAGNAYIEQPGLLIWIKGQKPPARPTAPVLGRAFQPTGLQVLFALLCAPQAINLPYRELAKMAGVAHGTVGWVIPDLQQLGYVRDLNGKRGTRRLFELPRLLDQWTDAYARVLRPRTLLGRYYVPTLEGWKDWPLAEHGALWGGEPAAALLTDYLRPGELTLYADKMPGLLAARLKFMKEPAPGHTAVVEVRKRFWHFAGDPAHPNLVPPLLAYADLLATGDARCIETAKMIEDAHVTRLFTQA</sequence>
<dbReference type="OrthoDB" id="6630012at2"/>
<dbReference type="Pfam" id="PF09952">
    <property type="entry name" value="AbiEi_2"/>
    <property type="match status" value="1"/>
</dbReference>
<dbReference type="AlphaFoldDB" id="A0A3A3G307"/>
<dbReference type="EMBL" id="QYUQ01000002">
    <property type="protein sequence ID" value="RJG02878.1"/>
    <property type="molecule type" value="Genomic_DNA"/>
</dbReference>
<evidence type="ECO:0000313" key="1">
    <source>
        <dbReference type="EMBL" id="RJG02878.1"/>
    </source>
</evidence>